<dbReference type="AlphaFoldDB" id="A0A4Y7R6D8"/>
<keyword evidence="2" id="KW-1185">Reference proteome</keyword>
<organism evidence="1 2">
    <name type="scientific">Pelotomaculum schinkii</name>
    <dbReference type="NCBI Taxonomy" id="78350"/>
    <lineage>
        <taxon>Bacteria</taxon>
        <taxon>Bacillati</taxon>
        <taxon>Bacillota</taxon>
        <taxon>Clostridia</taxon>
        <taxon>Eubacteriales</taxon>
        <taxon>Desulfotomaculaceae</taxon>
        <taxon>Pelotomaculum</taxon>
    </lineage>
</organism>
<evidence type="ECO:0000313" key="2">
    <source>
        <dbReference type="Proteomes" id="UP000298324"/>
    </source>
</evidence>
<name>A0A4Y7R6D8_9FIRM</name>
<proteinExistence type="predicted"/>
<reference evidence="1 2" key="1">
    <citation type="journal article" date="2018" name="Environ. Microbiol.">
        <title>Novel energy conservation strategies and behaviour of Pelotomaculum schinkii driving syntrophic propionate catabolism.</title>
        <authorList>
            <person name="Hidalgo-Ahumada C.A.P."/>
            <person name="Nobu M.K."/>
            <person name="Narihiro T."/>
            <person name="Tamaki H."/>
            <person name="Liu W.T."/>
            <person name="Kamagata Y."/>
            <person name="Stams A.J.M."/>
            <person name="Imachi H."/>
            <person name="Sousa D.Z."/>
        </authorList>
    </citation>
    <scope>NUCLEOTIDE SEQUENCE [LARGE SCALE GENOMIC DNA]</scope>
    <source>
        <strain evidence="1 2">HH</strain>
    </source>
</reference>
<accession>A0A4Y7R6D8</accession>
<dbReference type="Proteomes" id="UP000298324">
    <property type="component" value="Unassembled WGS sequence"/>
</dbReference>
<comment type="caution">
    <text evidence="1">The sequence shown here is derived from an EMBL/GenBank/DDBJ whole genome shotgun (WGS) entry which is preliminary data.</text>
</comment>
<protein>
    <submittedName>
        <fullName evidence="1">Uncharacterized protein</fullName>
    </submittedName>
</protein>
<dbReference type="EMBL" id="QFGA01000004">
    <property type="protein sequence ID" value="TEB04292.1"/>
    <property type="molecule type" value="Genomic_DNA"/>
</dbReference>
<evidence type="ECO:0000313" key="1">
    <source>
        <dbReference type="EMBL" id="TEB04292.1"/>
    </source>
</evidence>
<gene>
    <name evidence="1" type="ORF">Psch_04018</name>
</gene>
<sequence length="92" mass="10833">MLSDVGAISIAQKLRSSLRDFYKDLFIVHFQQVSVRMNSHLHSQSRLPTLKTFVRYNRLNLNPQQTSCCRLDFFDFFMAFGFHVNSKQRFGP</sequence>